<feature type="compositionally biased region" description="Basic and acidic residues" evidence="4">
    <location>
        <begin position="408"/>
        <end position="417"/>
    </location>
</feature>
<dbReference type="FunFam" id="3.40.50.300:FF:000093">
    <property type="entry name" value="Fidgetin-like 1"/>
    <property type="match status" value="1"/>
</dbReference>
<name>A0A0A8L5I9_9SACH</name>
<dbReference type="InterPro" id="IPR003593">
    <property type="entry name" value="AAA+_ATPase"/>
</dbReference>
<evidence type="ECO:0000313" key="7">
    <source>
        <dbReference type="Proteomes" id="UP000031516"/>
    </source>
</evidence>
<proteinExistence type="inferred from homology"/>
<dbReference type="GO" id="GO:0016887">
    <property type="term" value="F:ATP hydrolysis activity"/>
    <property type="evidence" value="ECO:0007669"/>
    <property type="project" value="InterPro"/>
</dbReference>
<evidence type="ECO:0000256" key="3">
    <source>
        <dbReference type="ARBA" id="ARBA00022840"/>
    </source>
</evidence>
<reference evidence="6 7" key="1">
    <citation type="submission" date="2014-03" db="EMBL/GenBank/DDBJ databases">
        <title>The genome of Kluyveromyces dobzhanskii.</title>
        <authorList>
            <person name="Nystedt B."/>
            <person name="Astrom S."/>
        </authorList>
    </citation>
    <scope>NUCLEOTIDE SEQUENCE [LARGE SCALE GENOMIC DNA]</scope>
    <source>
        <strain evidence="6 7">CBS 2104</strain>
    </source>
</reference>
<keyword evidence="7" id="KW-1185">Reference proteome</keyword>
<dbReference type="GO" id="GO:0005524">
    <property type="term" value="F:ATP binding"/>
    <property type="evidence" value="ECO:0007669"/>
    <property type="project" value="UniProtKB-KW"/>
</dbReference>
<dbReference type="EMBL" id="CCBQ010000037">
    <property type="protein sequence ID" value="CDO94290.1"/>
    <property type="molecule type" value="Genomic_DNA"/>
</dbReference>
<dbReference type="CDD" id="cd19509">
    <property type="entry name" value="RecA-like_VPS4-like"/>
    <property type="match status" value="1"/>
</dbReference>
<feature type="domain" description="AAA+ ATPase" evidence="5">
    <location>
        <begin position="483"/>
        <end position="628"/>
    </location>
</feature>
<evidence type="ECO:0000313" key="6">
    <source>
        <dbReference type="EMBL" id="CDO94290.1"/>
    </source>
</evidence>
<dbReference type="InterPro" id="IPR041569">
    <property type="entry name" value="AAA_lid_3"/>
</dbReference>
<dbReference type="FunFam" id="1.10.8.60:FF:000022">
    <property type="entry name" value="Fidgetin like 1"/>
    <property type="match status" value="1"/>
</dbReference>
<protein>
    <submittedName>
        <fullName evidence="6">WGS project CCBQ000000000 data, contig 00106</fullName>
    </submittedName>
</protein>
<keyword evidence="3" id="KW-0067">ATP-binding</keyword>
<dbReference type="SMART" id="SM00382">
    <property type="entry name" value="AAA"/>
    <property type="match status" value="1"/>
</dbReference>
<dbReference type="InterPro" id="IPR003960">
    <property type="entry name" value="ATPase_AAA_CS"/>
</dbReference>
<dbReference type="PANTHER" id="PTHR23074:SF17">
    <property type="entry name" value="FIDGETIN-LIKE PROTEIN 1"/>
    <property type="match status" value="1"/>
</dbReference>
<dbReference type="Pfam" id="PF17862">
    <property type="entry name" value="AAA_lid_3"/>
    <property type="match status" value="1"/>
</dbReference>
<dbReference type="PANTHER" id="PTHR23074">
    <property type="entry name" value="AAA DOMAIN-CONTAINING"/>
    <property type="match status" value="1"/>
</dbReference>
<dbReference type="Gene3D" id="3.40.50.300">
    <property type="entry name" value="P-loop containing nucleotide triphosphate hydrolases"/>
    <property type="match status" value="1"/>
</dbReference>
<feature type="region of interest" description="Disordered" evidence="4">
    <location>
        <begin position="198"/>
        <end position="218"/>
    </location>
</feature>
<dbReference type="Gene3D" id="1.10.8.60">
    <property type="match status" value="1"/>
</dbReference>
<feature type="region of interest" description="Disordered" evidence="4">
    <location>
        <begin position="249"/>
        <end position="418"/>
    </location>
</feature>
<evidence type="ECO:0000256" key="2">
    <source>
        <dbReference type="ARBA" id="ARBA00022741"/>
    </source>
</evidence>
<dbReference type="AlphaFoldDB" id="A0A0A8L5I9"/>
<sequence>MDNHGLLMKFSKIRKKPQQPLNALAELYSRIANDTIYYLSLEQKHQYKAAIQGWKLMATDAMYKLNNIDRQYPNFASYTDEEVNLQAGIRELCDKAMNNAERVQSLCGEQPKSDSSSGKTSSIGSANKFKMHTLRDGMYKMRYNKGGSGLGLKNDKNVQAGNPVNFSASKSLPAITSQDPFDDFDETVDLIDLSDNDTSASYDPLPLPTISVDPDLNDDPYTDYLNISEEDMIRLKTLDKLNGTTDALSSLSVSTKDTSSYSPKRPSPPPIPPQRKTSVNQKSAPNAKAETTSKPPIPTQTKQQRPVQRRNTSIRAAVAASQPKPAKAKVAATRPVVTTKNSSQSNRPPLKLKKPASKSTPSLVNSAVTRTVLPTKVRVKSNTTVPTTNASMPSSSASASTNPVSENPDPKEQTKEQLEDEIISSLPGVDTAAAKQIFSEIVVRGDEVYWEDVAGLETAKNSLKEAVVYPFLRPDLFRGLREPVRGMLLFGPPGTGKTMLARAVATESRSTFFSISASSLTSKYLGESEKLVRALFSVAKKLSPSIIFVDEIDSIMGSRNNESENESSRRIKNEFLVQWSSLSSAAAGKGSGEADDRVLVLAATNLPWSIDEAARRRFVRRQYIPLPEPQTRQVQLKRLLLNQRHTMTDDTFEELVTLTDGYSGSDITSLAKDAAMGPLRELGDKLLFTETDNIRPLGLEDFRNSLKYIKPSVSKDGLDRYEEWAAQFGSSGV</sequence>
<keyword evidence="2" id="KW-0547">Nucleotide-binding</keyword>
<comment type="caution">
    <text evidence="6">The sequence shown here is derived from an EMBL/GenBank/DDBJ whole genome shotgun (WGS) entry which is preliminary data.</text>
</comment>
<organism evidence="6 7">
    <name type="scientific">Kluyveromyces dobzhanskii CBS 2104</name>
    <dbReference type="NCBI Taxonomy" id="1427455"/>
    <lineage>
        <taxon>Eukaryota</taxon>
        <taxon>Fungi</taxon>
        <taxon>Dikarya</taxon>
        <taxon>Ascomycota</taxon>
        <taxon>Saccharomycotina</taxon>
        <taxon>Saccharomycetes</taxon>
        <taxon>Saccharomycetales</taxon>
        <taxon>Saccharomycetaceae</taxon>
        <taxon>Kluyveromyces</taxon>
    </lineage>
</organism>
<feature type="compositionally biased region" description="Polar residues" evidence="4">
    <location>
        <begin position="275"/>
        <end position="314"/>
    </location>
</feature>
<dbReference type="InterPro" id="IPR027417">
    <property type="entry name" value="P-loop_NTPase"/>
</dbReference>
<dbReference type="InterPro" id="IPR050304">
    <property type="entry name" value="MT-severing_AAA_ATPase"/>
</dbReference>
<evidence type="ECO:0000256" key="4">
    <source>
        <dbReference type="SAM" id="MobiDB-lite"/>
    </source>
</evidence>
<dbReference type="InterPro" id="IPR015415">
    <property type="entry name" value="Spast_Vps4_C"/>
</dbReference>
<accession>A0A0A8L5I9</accession>
<dbReference type="InterPro" id="IPR003959">
    <property type="entry name" value="ATPase_AAA_core"/>
</dbReference>
<comment type="similarity">
    <text evidence="1">Belongs to the AAA ATPase family.</text>
</comment>
<dbReference type="OrthoDB" id="10251136at2759"/>
<dbReference type="PROSITE" id="PS00674">
    <property type="entry name" value="AAA"/>
    <property type="match status" value="1"/>
</dbReference>
<feature type="compositionally biased region" description="Low complexity" evidence="4">
    <location>
        <begin position="249"/>
        <end position="264"/>
    </location>
</feature>
<feature type="compositionally biased region" description="Polar residues" evidence="4">
    <location>
        <begin position="336"/>
        <end position="347"/>
    </location>
</feature>
<dbReference type="SUPFAM" id="SSF52540">
    <property type="entry name" value="P-loop containing nucleoside triphosphate hydrolases"/>
    <property type="match status" value="1"/>
</dbReference>
<evidence type="ECO:0000256" key="1">
    <source>
        <dbReference type="ARBA" id="ARBA00006914"/>
    </source>
</evidence>
<dbReference type="Pfam" id="PF00004">
    <property type="entry name" value="AAA"/>
    <property type="match status" value="1"/>
</dbReference>
<dbReference type="Proteomes" id="UP000031516">
    <property type="component" value="Unassembled WGS sequence"/>
</dbReference>
<dbReference type="Pfam" id="PF09336">
    <property type="entry name" value="Vps4_C"/>
    <property type="match status" value="1"/>
</dbReference>
<feature type="compositionally biased region" description="Low complexity" evidence="4">
    <location>
        <begin position="386"/>
        <end position="405"/>
    </location>
</feature>
<gene>
    <name evidence="6" type="ORF">KLDO_g2563</name>
</gene>
<evidence type="ECO:0000259" key="5">
    <source>
        <dbReference type="SMART" id="SM00382"/>
    </source>
</evidence>